<dbReference type="KEGG" id="psoj:PHYSODRAFT_256017"/>
<proteinExistence type="predicted"/>
<feature type="compositionally biased region" description="Basic residues" evidence="1">
    <location>
        <begin position="138"/>
        <end position="148"/>
    </location>
</feature>
<evidence type="ECO:0000313" key="2">
    <source>
        <dbReference type="EMBL" id="EGZ07990.1"/>
    </source>
</evidence>
<dbReference type="AlphaFoldDB" id="G5A7W4"/>
<organism evidence="2 3">
    <name type="scientific">Phytophthora sojae (strain P6497)</name>
    <name type="common">Soybean stem and root rot agent</name>
    <name type="synonym">Phytophthora megasperma f. sp. glycines</name>
    <dbReference type="NCBI Taxonomy" id="1094619"/>
    <lineage>
        <taxon>Eukaryota</taxon>
        <taxon>Sar</taxon>
        <taxon>Stramenopiles</taxon>
        <taxon>Oomycota</taxon>
        <taxon>Peronosporomycetes</taxon>
        <taxon>Peronosporales</taxon>
        <taxon>Peronosporaceae</taxon>
        <taxon>Phytophthora</taxon>
    </lineage>
</organism>
<evidence type="ECO:0000313" key="3">
    <source>
        <dbReference type="Proteomes" id="UP000002640"/>
    </source>
</evidence>
<dbReference type="Proteomes" id="UP000002640">
    <property type="component" value="Unassembled WGS sequence"/>
</dbReference>
<dbReference type="EMBL" id="JH159161">
    <property type="protein sequence ID" value="EGZ07990.1"/>
    <property type="molecule type" value="Genomic_DNA"/>
</dbReference>
<dbReference type="InParanoid" id="G5A7W4"/>
<gene>
    <name evidence="2" type="ORF">PHYSODRAFT_256017</name>
</gene>
<dbReference type="RefSeq" id="XP_009536162.1">
    <property type="nucleotide sequence ID" value="XM_009537867.1"/>
</dbReference>
<feature type="compositionally biased region" description="Polar residues" evidence="1">
    <location>
        <begin position="107"/>
        <end position="136"/>
    </location>
</feature>
<dbReference type="GeneID" id="20638688"/>
<accession>G5A7W4</accession>
<name>G5A7W4_PHYSP</name>
<protein>
    <submittedName>
        <fullName evidence="2">Uncharacterized protein</fullName>
    </submittedName>
</protein>
<evidence type="ECO:0000256" key="1">
    <source>
        <dbReference type="SAM" id="MobiDB-lite"/>
    </source>
</evidence>
<keyword evidence="3" id="KW-1185">Reference proteome</keyword>
<feature type="region of interest" description="Disordered" evidence="1">
    <location>
        <begin position="107"/>
        <end position="148"/>
    </location>
</feature>
<reference evidence="2 3" key="1">
    <citation type="journal article" date="2006" name="Science">
        <title>Phytophthora genome sequences uncover evolutionary origins and mechanisms of pathogenesis.</title>
        <authorList>
            <person name="Tyler B.M."/>
            <person name="Tripathy S."/>
            <person name="Zhang X."/>
            <person name="Dehal P."/>
            <person name="Jiang R.H."/>
            <person name="Aerts A."/>
            <person name="Arredondo F.D."/>
            <person name="Baxter L."/>
            <person name="Bensasson D."/>
            <person name="Beynon J.L."/>
            <person name="Chapman J."/>
            <person name="Damasceno C.M."/>
            <person name="Dorrance A.E."/>
            <person name="Dou D."/>
            <person name="Dickerman A.W."/>
            <person name="Dubchak I.L."/>
            <person name="Garbelotto M."/>
            <person name="Gijzen M."/>
            <person name="Gordon S.G."/>
            <person name="Govers F."/>
            <person name="Grunwald N.J."/>
            <person name="Huang W."/>
            <person name="Ivors K.L."/>
            <person name="Jones R.W."/>
            <person name="Kamoun S."/>
            <person name="Krampis K."/>
            <person name="Lamour K.H."/>
            <person name="Lee M.K."/>
            <person name="McDonald W.H."/>
            <person name="Medina M."/>
            <person name="Meijer H.J."/>
            <person name="Nordberg E.K."/>
            <person name="Maclean D.J."/>
            <person name="Ospina-Giraldo M.D."/>
            <person name="Morris P.F."/>
            <person name="Phuntumart V."/>
            <person name="Putnam N.H."/>
            <person name="Rash S."/>
            <person name="Rose J.K."/>
            <person name="Sakihama Y."/>
            <person name="Salamov A.A."/>
            <person name="Savidor A."/>
            <person name="Scheuring C.F."/>
            <person name="Smith B.M."/>
            <person name="Sobral B.W."/>
            <person name="Terry A."/>
            <person name="Torto-Alalibo T.A."/>
            <person name="Win J."/>
            <person name="Xu Z."/>
            <person name="Zhang H."/>
            <person name="Grigoriev I.V."/>
            <person name="Rokhsar D.S."/>
            <person name="Boore J.L."/>
        </authorList>
    </citation>
    <scope>NUCLEOTIDE SEQUENCE [LARGE SCALE GENOMIC DNA]</scope>
    <source>
        <strain evidence="2 3">P6497</strain>
    </source>
</reference>
<dbReference type="SMR" id="G5A7W4"/>
<sequence length="148" mass="15734">MAEEKGMGVKDVVLDMTKDKKCGETLADASPQPVPSDGLVKWLGNGGGGFTHVGPCEVYIDDKMVVHGDNCEDEFQGGGVGSTLDNPVDYSSCNGKCTLTISGWRSRMSNGRLTGNGSSTSPQAVDSSTGEQQMQSLKLRRMTTRRPT</sequence>